<proteinExistence type="predicted"/>
<keyword evidence="3" id="KW-1185">Reference proteome</keyword>
<dbReference type="Pfam" id="PF13568">
    <property type="entry name" value="OMP_b-brl_2"/>
    <property type="match status" value="1"/>
</dbReference>
<evidence type="ECO:0000313" key="2">
    <source>
        <dbReference type="EMBL" id="NNV57960.1"/>
    </source>
</evidence>
<accession>A0A8J8FH38</accession>
<evidence type="ECO:0000259" key="1">
    <source>
        <dbReference type="Pfam" id="PF13568"/>
    </source>
</evidence>
<dbReference type="RefSeq" id="WP_171609915.1">
    <property type="nucleotide sequence ID" value="NZ_WHPF01000022.1"/>
</dbReference>
<dbReference type="InterPro" id="IPR011250">
    <property type="entry name" value="OMP/PagP_B-barrel"/>
</dbReference>
<organism evidence="2 3">
    <name type="scientific">Limnovirga soli</name>
    <dbReference type="NCBI Taxonomy" id="2656915"/>
    <lineage>
        <taxon>Bacteria</taxon>
        <taxon>Pseudomonadati</taxon>
        <taxon>Bacteroidota</taxon>
        <taxon>Chitinophagia</taxon>
        <taxon>Chitinophagales</taxon>
        <taxon>Chitinophagaceae</taxon>
        <taxon>Limnovirga</taxon>
    </lineage>
</organism>
<dbReference type="AlphaFoldDB" id="A0A8J8FH38"/>
<feature type="domain" description="Outer membrane protein beta-barrel" evidence="1">
    <location>
        <begin position="12"/>
        <end position="158"/>
    </location>
</feature>
<comment type="caution">
    <text evidence="2">The sequence shown here is derived from an EMBL/GenBank/DDBJ whole genome shotgun (WGS) entry which is preliminary data.</text>
</comment>
<gene>
    <name evidence="2" type="ORF">GD597_21025</name>
</gene>
<evidence type="ECO:0000313" key="3">
    <source>
        <dbReference type="Proteomes" id="UP000598971"/>
    </source>
</evidence>
<protein>
    <submittedName>
        <fullName evidence="2">Outer membrane beta-barrel protein</fullName>
    </submittedName>
</protein>
<dbReference type="InterPro" id="IPR025665">
    <property type="entry name" value="Beta-barrel_OMP_2"/>
</dbReference>
<dbReference type="SUPFAM" id="SSF56925">
    <property type="entry name" value="OMPA-like"/>
    <property type="match status" value="1"/>
</dbReference>
<name>A0A8J8FH38_9BACT</name>
<dbReference type="EMBL" id="WHPF01000022">
    <property type="protein sequence ID" value="NNV57960.1"/>
    <property type="molecule type" value="Genomic_DNA"/>
</dbReference>
<sequence length="194" mass="21931">MFLYLQLYPFSQTIGFKAGLNISNTKGLNACPDDKAGWNAGAIVQFKINKRFYVQPELLYAGKGHRFHPPFASDSGAIRLNYVNMPILFCYKADDKLSILLGPELGYLANSTVRYNKSVFDQTGRYPRVDVGIDLGFSYKINTSLGADLRFNYGFKDIQYTDYAGYTAPIKGGNRVFQAGLFYLLRKLHFPFLL</sequence>
<reference evidence="2" key="1">
    <citation type="submission" date="2019-10" db="EMBL/GenBank/DDBJ databases">
        <title>Draft genome sequence of Panacibacter sp. KCS-6.</title>
        <authorList>
            <person name="Yim K.J."/>
        </authorList>
    </citation>
    <scope>NUCLEOTIDE SEQUENCE</scope>
    <source>
        <strain evidence="2">KCS-6</strain>
    </source>
</reference>
<dbReference type="Proteomes" id="UP000598971">
    <property type="component" value="Unassembled WGS sequence"/>
</dbReference>